<sequence>MNTPELLRTHRLVPVVVLDDAASAEPLADALATGGLPIAEVTFRTPAAAEAIARMAAHGGVTVGAGTVTTPDQVDAAVRAGARFVVSPGFSAAVVRRCQEHGIFVLPGASTATEVMTALEAGVTVLKFFPAGSSGGAAAVSALSAPFRQVSFVPTGGIDADSAADYLALPSVLAVGGSWMVPRAAIAAGEFDRVADLVAASVAAVAR</sequence>
<evidence type="ECO:0000256" key="8">
    <source>
        <dbReference type="ARBA" id="ARBA00023277"/>
    </source>
</evidence>
<evidence type="ECO:0000256" key="1">
    <source>
        <dbReference type="ARBA" id="ARBA00000654"/>
    </source>
</evidence>
<dbReference type="Pfam" id="PF01081">
    <property type="entry name" value="Aldolase"/>
    <property type="match status" value="1"/>
</dbReference>
<organism evidence="9 10">
    <name type="scientific">Micromonospora rubida</name>
    <dbReference type="NCBI Taxonomy" id="2697657"/>
    <lineage>
        <taxon>Bacteria</taxon>
        <taxon>Bacillati</taxon>
        <taxon>Actinomycetota</taxon>
        <taxon>Actinomycetes</taxon>
        <taxon>Micromonosporales</taxon>
        <taxon>Micromonosporaceae</taxon>
        <taxon>Micromonospora</taxon>
    </lineage>
</organism>
<evidence type="ECO:0000256" key="3">
    <source>
        <dbReference type="ARBA" id="ARBA00006906"/>
    </source>
</evidence>
<protein>
    <recommendedName>
        <fullName evidence="5">2-dehydro-3-deoxy-phosphogluconate aldolase</fullName>
        <ecNumber evidence="5">4.1.2.14</ecNumber>
    </recommendedName>
</protein>
<evidence type="ECO:0000256" key="4">
    <source>
        <dbReference type="ARBA" id="ARBA00011233"/>
    </source>
</evidence>
<keyword evidence="10" id="KW-1185">Reference proteome</keyword>
<comment type="pathway">
    <text evidence="2">Carbohydrate acid metabolism; 2-dehydro-3-deoxy-D-gluconate degradation; D-glyceraldehyde 3-phosphate and pyruvate from 2-dehydro-3-deoxy-D-gluconate: step 2/2.</text>
</comment>
<comment type="catalytic activity">
    <reaction evidence="1">
        <text>2-dehydro-3-deoxy-6-phospho-D-gluconate = D-glyceraldehyde 3-phosphate + pyruvate</text>
        <dbReference type="Rhea" id="RHEA:17089"/>
        <dbReference type="ChEBI" id="CHEBI:15361"/>
        <dbReference type="ChEBI" id="CHEBI:57569"/>
        <dbReference type="ChEBI" id="CHEBI:59776"/>
        <dbReference type="EC" id="4.1.2.14"/>
    </reaction>
</comment>
<comment type="subunit">
    <text evidence="4">Homotrimer.</text>
</comment>
<keyword evidence="8" id="KW-0119">Carbohydrate metabolism</keyword>
<evidence type="ECO:0000256" key="5">
    <source>
        <dbReference type="ARBA" id="ARBA00013063"/>
    </source>
</evidence>
<dbReference type="RefSeq" id="WP_350885478.1">
    <property type="nucleotide sequence ID" value="NZ_JBIRPU010000026.1"/>
</dbReference>
<accession>A0ABW7SRJ1</accession>
<dbReference type="InterPro" id="IPR031337">
    <property type="entry name" value="KDPG/KHG_AS_1"/>
</dbReference>
<dbReference type="SUPFAM" id="SSF51569">
    <property type="entry name" value="Aldolase"/>
    <property type="match status" value="1"/>
</dbReference>
<dbReference type="GO" id="GO:0008675">
    <property type="term" value="F:2-dehydro-3-deoxy-phosphogluconate aldolase activity"/>
    <property type="evidence" value="ECO:0007669"/>
    <property type="project" value="UniProtKB-EC"/>
</dbReference>
<evidence type="ECO:0000256" key="6">
    <source>
        <dbReference type="ARBA" id="ARBA00023239"/>
    </source>
</evidence>
<dbReference type="PROSITE" id="PS00160">
    <property type="entry name" value="ALDOLASE_KDPG_KHG_2"/>
    <property type="match status" value="1"/>
</dbReference>
<dbReference type="EMBL" id="JBIRPU010000026">
    <property type="protein sequence ID" value="MFI0796307.1"/>
    <property type="molecule type" value="Genomic_DNA"/>
</dbReference>
<dbReference type="EC" id="4.1.2.14" evidence="5"/>
<dbReference type="PROSITE" id="PS00159">
    <property type="entry name" value="ALDOLASE_KDPG_KHG_1"/>
    <property type="match status" value="1"/>
</dbReference>
<dbReference type="InterPro" id="IPR013785">
    <property type="entry name" value="Aldolase_TIM"/>
</dbReference>
<evidence type="ECO:0000256" key="2">
    <source>
        <dbReference type="ARBA" id="ARBA00004736"/>
    </source>
</evidence>
<gene>
    <name evidence="9" type="primary">eda</name>
    <name evidence="9" type="ORF">ACH4OY_27020</name>
</gene>
<dbReference type="PANTHER" id="PTHR30246:SF1">
    <property type="entry name" value="2-DEHYDRO-3-DEOXY-6-PHOSPHOGALACTONATE ALDOLASE-RELATED"/>
    <property type="match status" value="1"/>
</dbReference>
<evidence type="ECO:0000313" key="10">
    <source>
        <dbReference type="Proteomes" id="UP001611075"/>
    </source>
</evidence>
<keyword evidence="6 9" id="KW-0456">Lyase</keyword>
<reference evidence="9 10" key="1">
    <citation type="submission" date="2024-10" db="EMBL/GenBank/DDBJ databases">
        <title>The Natural Products Discovery Center: Release of the First 8490 Sequenced Strains for Exploring Actinobacteria Biosynthetic Diversity.</title>
        <authorList>
            <person name="Kalkreuter E."/>
            <person name="Kautsar S.A."/>
            <person name="Yang D."/>
            <person name="Bader C.D."/>
            <person name="Teijaro C.N."/>
            <person name="Fluegel L."/>
            <person name="Davis C.M."/>
            <person name="Simpson J.R."/>
            <person name="Lauterbach L."/>
            <person name="Steele A.D."/>
            <person name="Gui C."/>
            <person name="Meng S."/>
            <person name="Li G."/>
            <person name="Viehrig K."/>
            <person name="Ye F."/>
            <person name="Su P."/>
            <person name="Kiefer A.F."/>
            <person name="Nichols A."/>
            <person name="Cepeda A.J."/>
            <person name="Yan W."/>
            <person name="Fan B."/>
            <person name="Jiang Y."/>
            <person name="Adhikari A."/>
            <person name="Zheng C.-J."/>
            <person name="Schuster L."/>
            <person name="Cowan T.M."/>
            <person name="Smanski M.J."/>
            <person name="Chevrette M.G."/>
            <person name="De Carvalho L.P.S."/>
            <person name="Shen B."/>
        </authorList>
    </citation>
    <scope>NUCLEOTIDE SEQUENCE [LARGE SCALE GENOMIC DNA]</scope>
    <source>
        <strain evidence="9 10">NPDC021253</strain>
    </source>
</reference>
<comment type="similarity">
    <text evidence="3">Belongs to the KHG/KDPG aldolase family.</text>
</comment>
<dbReference type="PANTHER" id="PTHR30246">
    <property type="entry name" value="2-KETO-3-DEOXY-6-PHOSPHOGLUCONATE ALDOLASE"/>
    <property type="match status" value="1"/>
</dbReference>
<evidence type="ECO:0000256" key="7">
    <source>
        <dbReference type="ARBA" id="ARBA00023270"/>
    </source>
</evidence>
<evidence type="ECO:0000313" key="9">
    <source>
        <dbReference type="EMBL" id="MFI0796307.1"/>
    </source>
</evidence>
<proteinExistence type="inferred from homology"/>
<name>A0ABW7SRJ1_9ACTN</name>
<dbReference type="Gene3D" id="3.20.20.70">
    <property type="entry name" value="Aldolase class I"/>
    <property type="match status" value="1"/>
</dbReference>
<dbReference type="GO" id="GO:0008700">
    <property type="term" value="F:(R,S)-4-hydroxy-2-oxoglutarate aldolase activity"/>
    <property type="evidence" value="ECO:0007669"/>
    <property type="project" value="UniProtKB-EC"/>
</dbReference>
<dbReference type="InterPro" id="IPR031338">
    <property type="entry name" value="KDPG/KHG_AS_2"/>
</dbReference>
<dbReference type="InterPro" id="IPR000887">
    <property type="entry name" value="Aldlse_KDPG_KHG"/>
</dbReference>
<dbReference type="CDD" id="cd00452">
    <property type="entry name" value="KDPG_aldolase"/>
    <property type="match status" value="1"/>
</dbReference>
<keyword evidence="7" id="KW-0704">Schiff base</keyword>
<dbReference type="NCBIfam" id="TIGR01182">
    <property type="entry name" value="eda"/>
    <property type="match status" value="1"/>
</dbReference>
<comment type="caution">
    <text evidence="9">The sequence shown here is derived from an EMBL/GenBank/DDBJ whole genome shotgun (WGS) entry which is preliminary data.</text>
</comment>
<dbReference type="Proteomes" id="UP001611075">
    <property type="component" value="Unassembled WGS sequence"/>
</dbReference>